<keyword evidence="8" id="KW-0028">Amino-acid biosynthesis</keyword>
<dbReference type="PANTHER" id="PTHR21256">
    <property type="entry name" value="HISTIDINOL DEHYDROGENASE HDH"/>
    <property type="match status" value="1"/>
</dbReference>
<feature type="binding site" evidence="8 12">
    <location>
        <position position="259"/>
    </location>
    <ligand>
        <name>substrate</name>
    </ligand>
</feature>
<dbReference type="InterPro" id="IPR001692">
    <property type="entry name" value="Histidinol_DH_CS"/>
</dbReference>
<evidence type="ECO:0000256" key="2">
    <source>
        <dbReference type="ARBA" id="ARBA00010178"/>
    </source>
</evidence>
<evidence type="ECO:0000256" key="10">
    <source>
        <dbReference type="PIRSR" id="PIRSR000099-1"/>
    </source>
</evidence>
<feature type="binding site" evidence="8 13">
    <location>
        <position position="358"/>
    </location>
    <ligand>
        <name>Zn(2+)</name>
        <dbReference type="ChEBI" id="CHEBI:29105"/>
    </ligand>
</feature>
<dbReference type="PRINTS" id="PR00083">
    <property type="entry name" value="HOLDHDRGNASE"/>
</dbReference>
<dbReference type="UniPathway" id="UPA00031">
    <property type="reaction ID" value="UER00014"/>
</dbReference>
<keyword evidence="8" id="KW-0368">Histidine biosynthesis</keyword>
<dbReference type="AlphaFoldDB" id="A0A8J3BBH1"/>
<dbReference type="GO" id="GO:0008270">
    <property type="term" value="F:zinc ion binding"/>
    <property type="evidence" value="ECO:0007669"/>
    <property type="project" value="UniProtKB-UniRule"/>
</dbReference>
<dbReference type="Gene3D" id="1.20.5.1300">
    <property type="match status" value="1"/>
</dbReference>
<dbReference type="InterPro" id="IPR022695">
    <property type="entry name" value="Histidinol_DH_monofunct"/>
</dbReference>
<keyword evidence="5 8" id="KW-0862">Zinc</keyword>
<comment type="caution">
    <text evidence="15">The sequence shown here is derived from an EMBL/GenBank/DDBJ whole genome shotgun (WGS) entry which is preliminary data.</text>
</comment>
<dbReference type="HAMAP" id="MF_01024">
    <property type="entry name" value="HisD"/>
    <property type="match status" value="1"/>
</dbReference>
<dbReference type="FunFam" id="3.40.50.1980:FF:000001">
    <property type="entry name" value="Histidinol dehydrogenase"/>
    <property type="match status" value="1"/>
</dbReference>
<comment type="function">
    <text evidence="1 8">Catalyzes the sequential NAD-dependent oxidations of L-histidinol to L-histidinaldehyde and then to L-histidine.</text>
</comment>
<dbReference type="EMBL" id="BMOF01000077">
    <property type="protein sequence ID" value="GGK08302.1"/>
    <property type="molecule type" value="Genomic_DNA"/>
</dbReference>
<feature type="binding site" evidence="8 13">
    <location>
        <position position="256"/>
    </location>
    <ligand>
        <name>Zn(2+)</name>
        <dbReference type="ChEBI" id="CHEBI:29105"/>
    </ligand>
</feature>
<comment type="cofactor">
    <cofactor evidence="8 13">
        <name>Zn(2+)</name>
        <dbReference type="ChEBI" id="CHEBI:29105"/>
    </cofactor>
    <text evidence="8 13">Binds 1 zinc ion per subunit.</text>
</comment>
<gene>
    <name evidence="8 15" type="primary">hisD</name>
    <name evidence="15" type="ORF">GCM10007043_23010</name>
</gene>
<dbReference type="InterPro" id="IPR016161">
    <property type="entry name" value="Ald_DH/histidinol_DH"/>
</dbReference>
<keyword evidence="4 8" id="KW-0479">Metal-binding</keyword>
<dbReference type="EC" id="1.1.1.23" evidence="3 8"/>
<protein>
    <recommendedName>
        <fullName evidence="3 8">Histidinol dehydrogenase</fullName>
        <shortName evidence="8">HDH</shortName>
        <ecNumber evidence="3 8">1.1.1.23</ecNumber>
    </recommendedName>
</protein>
<dbReference type="GO" id="GO:0004399">
    <property type="term" value="F:histidinol dehydrogenase activity"/>
    <property type="evidence" value="ECO:0007669"/>
    <property type="project" value="UniProtKB-UniRule"/>
</dbReference>
<evidence type="ECO:0000256" key="13">
    <source>
        <dbReference type="PIRSR" id="PIRSR000099-4"/>
    </source>
</evidence>
<evidence type="ECO:0000256" key="7">
    <source>
        <dbReference type="ARBA" id="ARBA00049489"/>
    </source>
</evidence>
<keyword evidence="8 11" id="KW-0520">NAD</keyword>
<sequence>MTRKTSHLRIMPAASYDLRRDVDAHEAERAAVRAILAAVRAEGDAAVRRYTAQFDGWDGDDPRVPPEMLERAWREADPAFRAALEAAAANIRAFHERQRRASWFEPTATGTVLGQLVRPLDRVGVYVPGGRAAYPSTVLMNVIPAQVAGVREIAVVTPPGPDGDVHPGILAACHLLGVSEVYRVGGAQAVAALAYGTETIRPVDKIVGPGNVYVALAKREVFGRVGIDAVAGPSEIVVLADASADPRHVAADLLSQAEHDPLGAAVLVTTDRALAEAVQAEVKRQLVDLPRAAIAREALARNGAILLAGSLDEAVETVNRLAPEHLELLVADPWALLGRIRHAGAVFLGPHSPEPVGDYFAGPNHVLPTNGTARFFSGLSVHDFLKTTNVIAYSRADLLAHAAHVVTLARAEGLEAHARAVLVRLEETEGLRDADAAATAAGANEREACRKGERDA</sequence>
<dbReference type="InterPro" id="IPR012131">
    <property type="entry name" value="Hstdl_DH"/>
</dbReference>
<dbReference type="Gene3D" id="3.40.50.1980">
    <property type="entry name" value="Nitrogenase molybdenum iron protein domain"/>
    <property type="match status" value="2"/>
</dbReference>
<feature type="binding site" evidence="8 13">
    <location>
        <position position="259"/>
    </location>
    <ligand>
        <name>Zn(2+)</name>
        <dbReference type="ChEBI" id="CHEBI:29105"/>
    </ligand>
</feature>
<evidence type="ECO:0000256" key="12">
    <source>
        <dbReference type="PIRSR" id="PIRSR000099-3"/>
    </source>
</evidence>
<comment type="similarity">
    <text evidence="2 8 9 14">Belongs to the histidinol dehydrogenase family.</text>
</comment>
<feature type="binding site" evidence="8 11">
    <location>
        <position position="211"/>
    </location>
    <ligand>
        <name>NAD(+)</name>
        <dbReference type="ChEBI" id="CHEBI:57540"/>
    </ligand>
</feature>
<feature type="binding site" evidence="8 13">
    <location>
        <position position="417"/>
    </location>
    <ligand>
        <name>Zn(2+)</name>
        <dbReference type="ChEBI" id="CHEBI:29105"/>
    </ligand>
</feature>
<evidence type="ECO:0000256" key="14">
    <source>
        <dbReference type="RuleBase" id="RU004175"/>
    </source>
</evidence>
<dbReference type="CDD" id="cd06572">
    <property type="entry name" value="Histidinol_dh"/>
    <property type="match status" value="1"/>
</dbReference>
<evidence type="ECO:0000256" key="9">
    <source>
        <dbReference type="PIRNR" id="PIRNR000099"/>
    </source>
</evidence>
<evidence type="ECO:0000256" key="11">
    <source>
        <dbReference type="PIRSR" id="PIRSR000099-2"/>
    </source>
</evidence>
<dbReference type="PIRSF" id="PIRSF000099">
    <property type="entry name" value="Histidinol_dh"/>
    <property type="match status" value="1"/>
</dbReference>
<evidence type="ECO:0000256" key="3">
    <source>
        <dbReference type="ARBA" id="ARBA00012965"/>
    </source>
</evidence>
<dbReference type="NCBIfam" id="TIGR00069">
    <property type="entry name" value="hisD"/>
    <property type="match status" value="1"/>
</dbReference>
<dbReference type="GO" id="GO:0051287">
    <property type="term" value="F:NAD binding"/>
    <property type="evidence" value="ECO:0007669"/>
    <property type="project" value="InterPro"/>
</dbReference>
<name>A0A8J3BBH1_9BACI</name>
<comment type="catalytic activity">
    <reaction evidence="7 8">
        <text>L-histidinol + 2 NAD(+) + H2O = L-histidine + 2 NADH + 3 H(+)</text>
        <dbReference type="Rhea" id="RHEA:20641"/>
        <dbReference type="ChEBI" id="CHEBI:15377"/>
        <dbReference type="ChEBI" id="CHEBI:15378"/>
        <dbReference type="ChEBI" id="CHEBI:57540"/>
        <dbReference type="ChEBI" id="CHEBI:57595"/>
        <dbReference type="ChEBI" id="CHEBI:57699"/>
        <dbReference type="ChEBI" id="CHEBI:57945"/>
        <dbReference type="EC" id="1.1.1.23"/>
    </reaction>
</comment>
<feature type="active site" description="Proton acceptor" evidence="8 10">
    <location>
        <position position="324"/>
    </location>
</feature>
<evidence type="ECO:0000313" key="15">
    <source>
        <dbReference type="EMBL" id="GGK08302.1"/>
    </source>
</evidence>
<accession>A0A8J3BBH1</accession>
<dbReference type="GO" id="GO:0000105">
    <property type="term" value="P:L-histidine biosynthetic process"/>
    <property type="evidence" value="ECO:0007669"/>
    <property type="project" value="UniProtKB-UniRule"/>
</dbReference>
<reference evidence="15" key="1">
    <citation type="journal article" date="2014" name="Int. J. Syst. Evol. Microbiol.">
        <title>Complete genome sequence of Corynebacterium casei LMG S-19264T (=DSM 44701T), isolated from a smear-ripened cheese.</title>
        <authorList>
            <consortium name="US DOE Joint Genome Institute (JGI-PGF)"/>
            <person name="Walter F."/>
            <person name="Albersmeier A."/>
            <person name="Kalinowski J."/>
            <person name="Ruckert C."/>
        </authorList>
    </citation>
    <scope>NUCLEOTIDE SEQUENCE</scope>
    <source>
        <strain evidence="15">JCM 14719</strain>
    </source>
</reference>
<keyword evidence="16" id="KW-1185">Reference proteome</keyword>
<dbReference type="PROSITE" id="PS00611">
    <property type="entry name" value="HISOL_DEHYDROGENASE"/>
    <property type="match status" value="1"/>
</dbReference>
<evidence type="ECO:0000256" key="1">
    <source>
        <dbReference type="ARBA" id="ARBA00003850"/>
    </source>
</evidence>
<evidence type="ECO:0000256" key="8">
    <source>
        <dbReference type="HAMAP-Rule" id="MF_01024"/>
    </source>
</evidence>
<dbReference type="PANTHER" id="PTHR21256:SF2">
    <property type="entry name" value="HISTIDINE BIOSYNTHESIS TRIFUNCTIONAL PROTEIN"/>
    <property type="match status" value="1"/>
</dbReference>
<feature type="binding site" evidence="8 12">
    <location>
        <position position="358"/>
    </location>
    <ligand>
        <name>substrate</name>
    </ligand>
</feature>
<reference evidence="15" key="2">
    <citation type="submission" date="2020-09" db="EMBL/GenBank/DDBJ databases">
        <authorList>
            <person name="Sun Q."/>
            <person name="Ohkuma M."/>
        </authorList>
    </citation>
    <scope>NUCLEOTIDE SEQUENCE</scope>
    <source>
        <strain evidence="15">JCM 14719</strain>
    </source>
</reference>
<dbReference type="FunFam" id="3.40.50.1980:FF:000026">
    <property type="entry name" value="Histidinol dehydrogenase"/>
    <property type="match status" value="1"/>
</dbReference>
<proteinExistence type="inferred from homology"/>
<feature type="binding site" evidence="8 11">
    <location>
        <position position="126"/>
    </location>
    <ligand>
        <name>NAD(+)</name>
        <dbReference type="ChEBI" id="CHEBI:57540"/>
    </ligand>
</feature>
<dbReference type="Proteomes" id="UP000637720">
    <property type="component" value="Unassembled WGS sequence"/>
</dbReference>
<feature type="binding site" evidence="8 12">
    <location>
        <position position="412"/>
    </location>
    <ligand>
        <name>substrate</name>
    </ligand>
</feature>
<feature type="binding site" evidence="8 12">
    <location>
        <position position="256"/>
    </location>
    <ligand>
        <name>substrate</name>
    </ligand>
</feature>
<feature type="binding site" evidence="8 12">
    <location>
        <position position="417"/>
    </location>
    <ligand>
        <name>substrate</name>
    </ligand>
</feature>
<feature type="binding site" evidence="8 12">
    <location>
        <position position="325"/>
    </location>
    <ligand>
        <name>substrate</name>
    </ligand>
</feature>
<keyword evidence="6 8" id="KW-0560">Oxidoreductase</keyword>
<evidence type="ECO:0000256" key="5">
    <source>
        <dbReference type="ARBA" id="ARBA00022833"/>
    </source>
</evidence>
<organism evidence="15 16">
    <name type="scientific">Calditerricola satsumensis</name>
    <dbReference type="NCBI Taxonomy" id="373054"/>
    <lineage>
        <taxon>Bacteria</taxon>
        <taxon>Bacillati</taxon>
        <taxon>Bacillota</taxon>
        <taxon>Bacilli</taxon>
        <taxon>Bacillales</taxon>
        <taxon>Bacillaceae</taxon>
        <taxon>Calditerricola</taxon>
    </lineage>
</organism>
<feature type="binding site" evidence="8 11">
    <location>
        <position position="188"/>
    </location>
    <ligand>
        <name>NAD(+)</name>
        <dbReference type="ChEBI" id="CHEBI:57540"/>
    </ligand>
</feature>
<feature type="active site" description="Proton acceptor" evidence="8 10">
    <location>
        <position position="325"/>
    </location>
</feature>
<comment type="pathway">
    <text evidence="8">Amino-acid biosynthesis; L-histidine biosynthesis; L-histidine from 5-phospho-alpha-D-ribose 1-diphosphate: step 9/9.</text>
</comment>
<evidence type="ECO:0000313" key="16">
    <source>
        <dbReference type="Proteomes" id="UP000637720"/>
    </source>
</evidence>
<dbReference type="SUPFAM" id="SSF53720">
    <property type="entry name" value="ALDH-like"/>
    <property type="match status" value="1"/>
</dbReference>
<evidence type="ECO:0000256" key="4">
    <source>
        <dbReference type="ARBA" id="ARBA00022723"/>
    </source>
</evidence>
<dbReference type="Pfam" id="PF00815">
    <property type="entry name" value="Histidinol_dh"/>
    <property type="match status" value="1"/>
</dbReference>
<dbReference type="GO" id="GO:0005829">
    <property type="term" value="C:cytosol"/>
    <property type="evidence" value="ECO:0007669"/>
    <property type="project" value="TreeGrafter"/>
</dbReference>
<evidence type="ECO:0000256" key="6">
    <source>
        <dbReference type="ARBA" id="ARBA00023002"/>
    </source>
</evidence>
<feature type="binding site" evidence="8 12">
    <location>
        <position position="234"/>
    </location>
    <ligand>
        <name>substrate</name>
    </ligand>
</feature>